<dbReference type="SFLD" id="SFLDF00445">
    <property type="entry name" value="alpha-phosphomannomutase"/>
    <property type="match status" value="1"/>
</dbReference>
<evidence type="ECO:0000256" key="13">
    <source>
        <dbReference type="RuleBase" id="RU361118"/>
    </source>
</evidence>
<dbReference type="Proteomes" id="UP000019377">
    <property type="component" value="Unassembled WGS sequence"/>
</dbReference>
<comment type="subunit">
    <text evidence="4 13">Homodimer.</text>
</comment>
<keyword evidence="7 12" id="KW-0479">Metal-binding</keyword>
<feature type="binding site" evidence="12">
    <location>
        <position position="20"/>
    </location>
    <ligand>
        <name>Mg(2+)</name>
        <dbReference type="ChEBI" id="CHEBI:18420"/>
        <label>1</label>
    </ligand>
</feature>
<comment type="similarity">
    <text evidence="3 13">Belongs to the eukaryotic PMM family.</text>
</comment>
<dbReference type="RefSeq" id="XP_016293568.1">
    <property type="nucleotide sequence ID" value="XM_016434888.1"/>
</dbReference>
<feature type="binding site" evidence="11">
    <location>
        <position position="190"/>
    </location>
    <ligand>
        <name>alpha-D-mannose 1-phosphate</name>
        <dbReference type="ChEBI" id="CHEBI:58409"/>
    </ligand>
</feature>
<evidence type="ECO:0000313" key="15">
    <source>
        <dbReference type="Proteomes" id="UP000019377"/>
    </source>
</evidence>
<gene>
    <name evidence="14" type="ORF">PSEUBRA_SCAF15g05623</name>
</gene>
<dbReference type="NCBIfam" id="TIGR01484">
    <property type="entry name" value="HAD-SF-IIB"/>
    <property type="match status" value="1"/>
</dbReference>
<dbReference type="InterPro" id="IPR023214">
    <property type="entry name" value="HAD_sf"/>
</dbReference>
<dbReference type="InterPro" id="IPR006379">
    <property type="entry name" value="HAD-SF_hydro_IIB"/>
</dbReference>
<feature type="binding site" evidence="11">
    <location>
        <position position="150"/>
    </location>
    <ligand>
        <name>alpha-D-mannose 1-phosphate</name>
        <dbReference type="ChEBI" id="CHEBI:58409"/>
    </ligand>
</feature>
<evidence type="ECO:0000256" key="1">
    <source>
        <dbReference type="ARBA" id="ARBA00004496"/>
    </source>
</evidence>
<reference evidence="15" key="1">
    <citation type="journal article" date="2013" name="Genome Announc.">
        <title>Draft genome sequence of Pseudozyma brasiliensis sp. nov. strain GHG001, a high producer of endo-1,4-xylanase isolated from an insect pest of sugarcane.</title>
        <authorList>
            <person name="Oliveira J.V.D.C."/>
            <person name="dos Santos R.A.C."/>
            <person name="Borges T.A."/>
            <person name="Riano-Pachon D.M."/>
            <person name="Goldman G.H."/>
        </authorList>
    </citation>
    <scope>NUCLEOTIDE SEQUENCE [LARGE SCALE GENOMIC DNA]</scope>
    <source>
        <strain evidence="15">GHG001</strain>
    </source>
</reference>
<dbReference type="Gene3D" id="3.30.1240.20">
    <property type="match status" value="1"/>
</dbReference>
<evidence type="ECO:0000256" key="4">
    <source>
        <dbReference type="ARBA" id="ARBA00011738"/>
    </source>
</evidence>
<feature type="binding site" evidence="12">
    <location>
        <position position="18"/>
    </location>
    <ligand>
        <name>Mg(2+)</name>
        <dbReference type="ChEBI" id="CHEBI:18420"/>
        <label>1</label>
    </ligand>
</feature>
<dbReference type="Gene3D" id="3.40.50.1000">
    <property type="entry name" value="HAD superfamily/HAD-like"/>
    <property type="match status" value="1"/>
</dbReference>
<organism evidence="14 15">
    <name type="scientific">Kalmanozyma brasiliensis (strain GHG001)</name>
    <name type="common">Yeast</name>
    <name type="synonym">Pseudozyma brasiliensis</name>
    <dbReference type="NCBI Taxonomy" id="1365824"/>
    <lineage>
        <taxon>Eukaryota</taxon>
        <taxon>Fungi</taxon>
        <taxon>Dikarya</taxon>
        <taxon>Basidiomycota</taxon>
        <taxon>Ustilaginomycotina</taxon>
        <taxon>Ustilaginomycetes</taxon>
        <taxon>Ustilaginales</taxon>
        <taxon>Ustilaginaceae</taxon>
        <taxon>Kalmanozyma</taxon>
    </lineage>
</organism>
<proteinExistence type="inferred from homology"/>
<evidence type="ECO:0000256" key="11">
    <source>
        <dbReference type="PIRSR" id="PIRSR605002-2"/>
    </source>
</evidence>
<evidence type="ECO:0000256" key="6">
    <source>
        <dbReference type="ARBA" id="ARBA00022490"/>
    </source>
</evidence>
<protein>
    <recommendedName>
        <fullName evidence="5 13">Phosphomannomutase</fullName>
        <ecNumber evidence="5 13">5.4.2.8</ecNumber>
    </recommendedName>
</protein>
<feature type="binding site" evidence="12">
    <location>
        <position position="248"/>
    </location>
    <ligand>
        <name>Mg(2+)</name>
        <dbReference type="ChEBI" id="CHEBI:18420"/>
        <label>1</label>
    </ligand>
</feature>
<dbReference type="EC" id="5.4.2.8" evidence="5 13"/>
<dbReference type="GO" id="GO:0006487">
    <property type="term" value="P:protein N-linked glycosylation"/>
    <property type="evidence" value="ECO:0007669"/>
    <property type="project" value="TreeGrafter"/>
</dbReference>
<feature type="binding site" evidence="12">
    <location>
        <position position="245"/>
    </location>
    <ligand>
        <name>Mg(2+)</name>
        <dbReference type="ChEBI" id="CHEBI:18420"/>
        <label>1</label>
    </ligand>
</feature>
<dbReference type="GO" id="GO:0046872">
    <property type="term" value="F:metal ion binding"/>
    <property type="evidence" value="ECO:0007669"/>
    <property type="project" value="UniProtKB-KW"/>
</dbReference>
<comment type="function">
    <text evidence="13">Involved in the synthesis of the GDP-mannose and dolichol-phosphate-mannose required for a number of critical mannosyl transfer reactions.</text>
</comment>
<dbReference type="InterPro" id="IPR043169">
    <property type="entry name" value="PMM_cap"/>
</dbReference>
<keyword evidence="9 13" id="KW-0413">Isomerase</keyword>
<dbReference type="GO" id="GO:0004615">
    <property type="term" value="F:phosphomannomutase activity"/>
    <property type="evidence" value="ECO:0007669"/>
    <property type="project" value="UniProtKB-EC"/>
</dbReference>
<keyword evidence="8 12" id="KW-0460">Magnesium</keyword>
<dbReference type="SFLD" id="SFLDG01140">
    <property type="entry name" value="C2.B:_Phosphomannomutase_and_P"/>
    <property type="match status" value="1"/>
</dbReference>
<dbReference type="HOGENOM" id="CLU_065642_0_1_1"/>
<comment type="cofactor">
    <cofactor evidence="12">
        <name>Mg(2+)</name>
        <dbReference type="ChEBI" id="CHEBI:18420"/>
    </cofactor>
</comment>
<evidence type="ECO:0000256" key="2">
    <source>
        <dbReference type="ARBA" id="ARBA00004699"/>
    </source>
</evidence>
<evidence type="ECO:0000256" key="12">
    <source>
        <dbReference type="PIRSR" id="PIRSR605002-3"/>
    </source>
</evidence>
<evidence type="ECO:0000256" key="8">
    <source>
        <dbReference type="ARBA" id="ARBA00022842"/>
    </source>
</evidence>
<evidence type="ECO:0000256" key="5">
    <source>
        <dbReference type="ARBA" id="ARBA00012730"/>
    </source>
</evidence>
<dbReference type="SUPFAM" id="SSF56784">
    <property type="entry name" value="HAD-like"/>
    <property type="match status" value="1"/>
</dbReference>
<dbReference type="CDD" id="cd02585">
    <property type="entry name" value="HAD_PMM"/>
    <property type="match status" value="1"/>
</dbReference>
<comment type="pathway">
    <text evidence="2 13">Nucleotide-sugar biosynthesis; GDP-alpha-D-mannose biosynthesis; alpha-D-mannose 1-phosphate from D-fructose 6-phosphate: step 2/2.</text>
</comment>
<dbReference type="GO" id="GO:0006013">
    <property type="term" value="P:mannose metabolic process"/>
    <property type="evidence" value="ECO:0007669"/>
    <property type="project" value="TreeGrafter"/>
</dbReference>
<dbReference type="PANTHER" id="PTHR10466:SF0">
    <property type="entry name" value="PHOSPHOMANNOMUTASE"/>
    <property type="match status" value="1"/>
</dbReference>
<feature type="binding site" evidence="11">
    <location>
        <position position="132"/>
    </location>
    <ligand>
        <name>alpha-D-mannose 1-phosphate</name>
        <dbReference type="ChEBI" id="CHEBI:58409"/>
    </ligand>
</feature>
<dbReference type="Pfam" id="PF03332">
    <property type="entry name" value="PMM"/>
    <property type="match status" value="1"/>
</dbReference>
<dbReference type="GO" id="GO:0009298">
    <property type="term" value="P:GDP-mannose biosynthetic process"/>
    <property type="evidence" value="ECO:0007669"/>
    <property type="project" value="UniProtKB-UniPathway"/>
</dbReference>
<comment type="subcellular location">
    <subcellularLocation>
        <location evidence="1 13">Cytoplasm</location>
    </subcellularLocation>
</comment>
<evidence type="ECO:0000256" key="3">
    <source>
        <dbReference type="ARBA" id="ARBA00009736"/>
    </source>
</evidence>
<dbReference type="SFLD" id="SFLDS00003">
    <property type="entry name" value="Haloacid_Dehalogenase"/>
    <property type="match status" value="1"/>
</dbReference>
<sequence length="270" mass="30352">MVNQYSDRAHPRTLCLFDVDGTLSLARQTITPEFHALLAKLRTQCVIGVVGGSDLKKVREQLQIGSKDFTSEFDYVFAENGLTAFKDGTQLDSQSFIGWLGEEKYKKLARFCLRYISELELPVMRGTFIEFRNGMINVSPIGRNASIDERIAFEQYDKTHNIRSTFVSALKAQFPDYGLTYSIGGQISFDVFPCGWDKTYALRNVCLPGFSVEASKTASDLGWDAIHFFGDKTYKGGNDNEIFEDPRTEGHTVTNPQDTMAQLKALFDLA</sequence>
<dbReference type="InterPro" id="IPR036412">
    <property type="entry name" value="HAD-like_sf"/>
</dbReference>
<feature type="active site" description="Nucleophile" evidence="10">
    <location>
        <position position="18"/>
    </location>
</feature>
<feature type="binding site" evidence="12">
    <location>
        <position position="231"/>
    </location>
    <ligand>
        <name>Mg(2+)</name>
        <dbReference type="ChEBI" id="CHEBI:18420"/>
        <label>1</label>
    </ligand>
</feature>
<dbReference type="SFLD" id="SFLDG01143">
    <property type="entry name" value="C2.B.3:_Phosphomannomutase_Lik"/>
    <property type="match status" value="1"/>
</dbReference>
<evidence type="ECO:0000313" key="14">
    <source>
        <dbReference type="EMBL" id="EST08579.1"/>
    </source>
</evidence>
<dbReference type="GO" id="GO:0005829">
    <property type="term" value="C:cytosol"/>
    <property type="evidence" value="ECO:0007669"/>
    <property type="project" value="TreeGrafter"/>
</dbReference>
<dbReference type="UniPathway" id="UPA00126">
    <property type="reaction ID" value="UER00424"/>
</dbReference>
<feature type="active site" description="Proton donor/acceptor" evidence="10">
    <location>
        <position position="20"/>
    </location>
</feature>
<keyword evidence="6 13" id="KW-0963">Cytoplasm</keyword>
<dbReference type="InterPro" id="IPR005002">
    <property type="entry name" value="PMM"/>
</dbReference>
<accession>V5F074</accession>
<evidence type="ECO:0000256" key="9">
    <source>
        <dbReference type="ARBA" id="ARBA00023235"/>
    </source>
</evidence>
<feature type="binding site" evidence="11">
    <location>
        <position position="27"/>
    </location>
    <ligand>
        <name>alpha-D-mannose 1-phosphate</name>
        <dbReference type="ChEBI" id="CHEBI:58409"/>
    </ligand>
</feature>
<feature type="binding site" evidence="11">
    <location>
        <position position="143"/>
    </location>
    <ligand>
        <name>alpha-D-mannose 1-phosphate</name>
        <dbReference type="ChEBI" id="CHEBI:58409"/>
    </ligand>
</feature>
<dbReference type="PANTHER" id="PTHR10466">
    <property type="entry name" value="PHOSPHOMANNOMUTASE"/>
    <property type="match status" value="1"/>
</dbReference>
<dbReference type="OrthoDB" id="10264771at2759"/>
<dbReference type="AlphaFoldDB" id="V5F074"/>
<comment type="catalytic activity">
    <reaction evidence="13">
        <text>alpha-D-mannose 1-phosphate = D-mannose 6-phosphate</text>
        <dbReference type="Rhea" id="RHEA:11140"/>
        <dbReference type="ChEBI" id="CHEBI:58409"/>
        <dbReference type="ChEBI" id="CHEBI:58735"/>
        <dbReference type="EC" id="5.4.2.8"/>
    </reaction>
</comment>
<dbReference type="GeneID" id="27417498"/>
<evidence type="ECO:0000256" key="10">
    <source>
        <dbReference type="PIRSR" id="PIRSR605002-1"/>
    </source>
</evidence>
<dbReference type="eggNOG" id="KOG3189">
    <property type="taxonomic scope" value="Eukaryota"/>
</dbReference>
<evidence type="ECO:0000256" key="7">
    <source>
        <dbReference type="ARBA" id="ARBA00022723"/>
    </source>
</evidence>
<dbReference type="STRING" id="1365824.V5F074"/>
<keyword evidence="15" id="KW-1185">Reference proteome</keyword>
<dbReference type="EMBL" id="KI545857">
    <property type="protein sequence ID" value="EST08579.1"/>
    <property type="molecule type" value="Genomic_DNA"/>
</dbReference>
<dbReference type="FunFam" id="3.30.1240.20:FF:000001">
    <property type="entry name" value="Phosphomannomutase"/>
    <property type="match status" value="1"/>
</dbReference>
<name>V5F074_KALBG</name>
<feature type="binding site" evidence="11">
    <location>
        <position position="188"/>
    </location>
    <ligand>
        <name>alpha-D-mannose 1-phosphate</name>
        <dbReference type="ChEBI" id="CHEBI:58409"/>
    </ligand>
</feature>
<feature type="binding site" evidence="12">
    <location>
        <position position="243"/>
    </location>
    <ligand>
        <name>Mg(2+)</name>
        <dbReference type="ChEBI" id="CHEBI:18420"/>
        <label>1</label>
    </ligand>
</feature>
<dbReference type="OMA" id="ISHRVYT"/>